<organism evidence="2 3">
    <name type="scientific">Prorocentrum cordatum</name>
    <dbReference type="NCBI Taxonomy" id="2364126"/>
    <lineage>
        <taxon>Eukaryota</taxon>
        <taxon>Sar</taxon>
        <taxon>Alveolata</taxon>
        <taxon>Dinophyceae</taxon>
        <taxon>Prorocentrales</taxon>
        <taxon>Prorocentraceae</taxon>
        <taxon>Prorocentrum</taxon>
    </lineage>
</organism>
<dbReference type="Proteomes" id="UP001189429">
    <property type="component" value="Unassembled WGS sequence"/>
</dbReference>
<proteinExistence type="predicted"/>
<dbReference type="EMBL" id="CAUYUJ010003023">
    <property type="protein sequence ID" value="CAK0803502.1"/>
    <property type="molecule type" value="Genomic_DNA"/>
</dbReference>
<evidence type="ECO:0000313" key="3">
    <source>
        <dbReference type="Proteomes" id="UP001189429"/>
    </source>
</evidence>
<reference evidence="2" key="1">
    <citation type="submission" date="2023-10" db="EMBL/GenBank/DDBJ databases">
        <authorList>
            <person name="Chen Y."/>
            <person name="Shah S."/>
            <person name="Dougan E. K."/>
            <person name="Thang M."/>
            <person name="Chan C."/>
        </authorList>
    </citation>
    <scope>NUCLEOTIDE SEQUENCE [LARGE SCALE GENOMIC DNA]</scope>
</reference>
<evidence type="ECO:0000313" key="2">
    <source>
        <dbReference type="EMBL" id="CAK0803502.1"/>
    </source>
</evidence>
<keyword evidence="3" id="KW-1185">Reference proteome</keyword>
<comment type="caution">
    <text evidence="2">The sequence shown here is derived from an EMBL/GenBank/DDBJ whole genome shotgun (WGS) entry which is preliminary data.</text>
</comment>
<feature type="region of interest" description="Disordered" evidence="1">
    <location>
        <begin position="1"/>
        <end position="23"/>
    </location>
</feature>
<gene>
    <name evidence="2" type="ORF">PCOR1329_LOCUS10646</name>
</gene>
<protein>
    <submittedName>
        <fullName evidence="2">Uncharacterized protein</fullName>
    </submittedName>
</protein>
<name>A0ABN9QJA8_9DINO</name>
<evidence type="ECO:0000256" key="1">
    <source>
        <dbReference type="SAM" id="MobiDB-lite"/>
    </source>
</evidence>
<accession>A0ABN9QJA8</accession>
<sequence>MQPAQRGGEPGATSSTRGVRAAPHMWQNRDAAEGVVGAAAARIERAVALAAGGAHQARRIAPQQALHALVQAGHDLEVHLLVLEVGHEVLVEPQGVDRLLGRLVQPRVAEVLAEASLAVAAADMPYTWARRSSGEASSSPFAVILRIDVQASTLGQKRRL</sequence>